<name>A0A1C0AB42_9FIRM</name>
<proteinExistence type="predicted"/>
<dbReference type="EMBL" id="LWDV01000007">
    <property type="protein sequence ID" value="OCL27580.1"/>
    <property type="molecule type" value="Genomic_DNA"/>
</dbReference>
<keyword evidence="2" id="KW-1185">Reference proteome</keyword>
<reference evidence="1 2" key="2">
    <citation type="submission" date="2016-08" db="EMBL/GenBank/DDBJ databases">
        <title>Orenia metallireducens sp. nov. strain Z6, a Novel Metal-reducing Firmicute from the Deep Subsurface.</title>
        <authorList>
            <person name="Maxim B.I."/>
            <person name="Kenneth K."/>
            <person name="Flynn T.M."/>
            <person name="Oloughlin E.J."/>
            <person name="Locke R.A."/>
            <person name="Weber J.R."/>
            <person name="Egan S.M."/>
            <person name="Mackie R.I."/>
            <person name="Cann I.K."/>
        </authorList>
    </citation>
    <scope>NUCLEOTIDE SEQUENCE [LARGE SCALE GENOMIC DNA]</scope>
    <source>
        <strain evidence="1 2">Z6</strain>
    </source>
</reference>
<gene>
    <name evidence="1" type="ORF">U472_03230</name>
</gene>
<sequence>MRTETIITHNSIDIPLSDNKVSEWFICKNYNEIIINLINHNDVSSKVEVEFSSNGLDVEAKKEVIASGTGQLRNGKVETQLSFFRVKVYNEDSN</sequence>
<dbReference type="Proteomes" id="UP000093514">
    <property type="component" value="Unassembled WGS sequence"/>
</dbReference>
<reference evidence="2" key="1">
    <citation type="submission" date="2016-07" db="EMBL/GenBank/DDBJ databases">
        <authorList>
            <person name="Florea S."/>
            <person name="Webb J.S."/>
            <person name="Jaromczyk J."/>
            <person name="Schardl C.L."/>
        </authorList>
    </citation>
    <scope>NUCLEOTIDE SEQUENCE [LARGE SCALE GENOMIC DNA]</scope>
    <source>
        <strain evidence="2">Z6</strain>
    </source>
</reference>
<protein>
    <submittedName>
        <fullName evidence="1">Uncharacterized protein</fullName>
    </submittedName>
</protein>
<dbReference type="AlphaFoldDB" id="A0A1C0AB42"/>
<dbReference type="RefSeq" id="WP_068715464.1">
    <property type="nucleotide sequence ID" value="NZ_LWDV01000007.1"/>
</dbReference>
<comment type="caution">
    <text evidence="1">The sequence shown here is derived from an EMBL/GenBank/DDBJ whole genome shotgun (WGS) entry which is preliminary data.</text>
</comment>
<organism evidence="1 2">
    <name type="scientific">Orenia metallireducens</name>
    <dbReference type="NCBI Taxonomy" id="1413210"/>
    <lineage>
        <taxon>Bacteria</taxon>
        <taxon>Bacillati</taxon>
        <taxon>Bacillota</taxon>
        <taxon>Clostridia</taxon>
        <taxon>Halanaerobiales</taxon>
        <taxon>Halobacteroidaceae</taxon>
        <taxon>Orenia</taxon>
    </lineage>
</organism>
<evidence type="ECO:0000313" key="1">
    <source>
        <dbReference type="EMBL" id="OCL27580.1"/>
    </source>
</evidence>
<accession>A0A1C0AB42</accession>
<evidence type="ECO:0000313" key="2">
    <source>
        <dbReference type="Proteomes" id="UP000093514"/>
    </source>
</evidence>